<protein>
    <submittedName>
        <fullName evidence="2">Uncharacterized protein</fullName>
    </submittedName>
</protein>
<reference evidence="2 3" key="1">
    <citation type="submission" date="2023-02" db="EMBL/GenBank/DDBJ databases">
        <title>LHISI_Scaffold_Assembly.</title>
        <authorList>
            <person name="Stuart O.P."/>
            <person name="Cleave R."/>
            <person name="Magrath M.J.L."/>
            <person name="Mikheyev A.S."/>
        </authorList>
    </citation>
    <scope>NUCLEOTIDE SEQUENCE [LARGE SCALE GENOMIC DNA]</scope>
    <source>
        <strain evidence="2">Daus_M_001</strain>
        <tissue evidence="2">Leg muscle</tissue>
    </source>
</reference>
<sequence>MILTPSISGRPGNALWGEGKAVIDFIGGSGPAAPIPADQQARPADMRRGARQTHPRRSEGKPYQTANIFSTSYGTVGLISVRCAGIALQTNEKPVCTMDVLVYGVEAETRNGTGYGYGRFNCISAVTPRQMARRVVLQTCISLSRNNDAWRRDVSWITAGDWEKRGGGEGYRKMSYPQVPQTRFICEINQGAYFGYEPGTVRSRAKQEGARKGTGRGKGGRVVGGTFILTHSRERIMKPISQHIRGRCLDWFQGLGLRFMLPTPRNYRVRASVDAAVYVPQYASTLLFRIPLSTTIYHAEAYAVYKALRYVQERNIQRVLIITDSNGVLVSLTSYHWPRDPVTWAIPQIGGRVGGPRANGFLFSLICANLTIDYRGLEPTLGLVFGYEGRIVFLFASRGMFRDPGGCAVSRQEAVISLRLRIGDIEHYVFECPKGIAREKLYSALRTLGCKPMKTVLVAPRGRISCRCRPAVPSDLLYTDTAAGWTSPCGFRYWADVVSYLSAGRSLALCRRVTFASGFIFSFVVRLNWTRNLPSHPSVVRPARRSRNSQPVAGKLTFLSANPSDISQTLTFNGWTDGRHSVDANTHFEMKRKAMDMCLFIAGVNGDAMAEREHAAQEKCPMFVPKRPAGPVLVCAAQCLSMLRLFTIKRKNGQRVYKYILSSRAFKSAQFTVNSLYHENWTGRARPVVLVTCSRPKPARLPPRRIGLHLYVGILPDDAAGRRVFSGISHFPRPSIPAPLYTHRHDGNTARLARRSYEALGLRVTVAPIHGILAVFDAQRDYLYTKDGRRGVFMNDIAADMAAYLAYVLQSTRGMLWRLIQQASAQLDKFERSSIVGLRTGKVGWTFWRIARLLNHYAITVSRCWTQCAQEGAYTRLPEPGRPQQSTSREHHFIVKLAVQYALHDHRGTSHGSQEYACIQQYRIQRCDTRFIAKQPPPQKEVSWCGVTFPYDSRTPLVFAEGTLSERRYIQTILRPFLPEATKVDLEGQLLKLWQDLPQENIRRLYTCMSDRISPRIRATIFDFKRAYFTVESIYNSSHEEEPERRACLQSKAIFNCRHAKCQTMQNLTANRTRFPVRSRPDFRMWESCPDEATGWPVFSGISRPPPPPPLHSDAAPYSPRFTLTGFQDLDVKSRPNLFTASIGCKRDSLREKVVSARRLSECKSYVSALINTLAPEQRESERERLQVGSALDGDLKAVRDKASTFEIDRRKKSLLLHAYDLTYPLSDMRLVKLVMMDGKVVPYLNYRVRTETLHALHVGAIRLQECVLVSPVLLPRSLTLDAQLRSPLKTARWSLGSNGLRNPNDFEHKAPGVMAWVYDAVSPLRFLHNRKL</sequence>
<gene>
    <name evidence="2" type="ORF">PR048_030892</name>
</gene>
<dbReference type="EMBL" id="JARBHB010000014">
    <property type="protein sequence ID" value="KAJ8869317.1"/>
    <property type="molecule type" value="Genomic_DNA"/>
</dbReference>
<organism evidence="2 3">
    <name type="scientific">Dryococelus australis</name>
    <dbReference type="NCBI Taxonomy" id="614101"/>
    <lineage>
        <taxon>Eukaryota</taxon>
        <taxon>Metazoa</taxon>
        <taxon>Ecdysozoa</taxon>
        <taxon>Arthropoda</taxon>
        <taxon>Hexapoda</taxon>
        <taxon>Insecta</taxon>
        <taxon>Pterygota</taxon>
        <taxon>Neoptera</taxon>
        <taxon>Polyneoptera</taxon>
        <taxon>Phasmatodea</taxon>
        <taxon>Verophasmatodea</taxon>
        <taxon>Anareolatae</taxon>
        <taxon>Phasmatidae</taxon>
        <taxon>Eurycanthinae</taxon>
        <taxon>Dryococelus</taxon>
    </lineage>
</organism>
<evidence type="ECO:0000313" key="2">
    <source>
        <dbReference type="EMBL" id="KAJ8869317.1"/>
    </source>
</evidence>
<dbReference type="Gene3D" id="3.30.420.10">
    <property type="entry name" value="Ribonuclease H-like superfamily/Ribonuclease H"/>
    <property type="match status" value="1"/>
</dbReference>
<proteinExistence type="predicted"/>
<accession>A0ABQ9GA57</accession>
<keyword evidence="3" id="KW-1185">Reference proteome</keyword>
<dbReference type="InterPro" id="IPR036397">
    <property type="entry name" value="RNaseH_sf"/>
</dbReference>
<feature type="region of interest" description="Disordered" evidence="1">
    <location>
        <begin position="33"/>
        <end position="63"/>
    </location>
</feature>
<comment type="caution">
    <text evidence="2">The sequence shown here is derived from an EMBL/GenBank/DDBJ whole genome shotgun (WGS) entry which is preliminary data.</text>
</comment>
<name>A0ABQ9GA57_9NEOP</name>
<dbReference type="Proteomes" id="UP001159363">
    <property type="component" value="Chromosome 13"/>
</dbReference>
<evidence type="ECO:0000256" key="1">
    <source>
        <dbReference type="SAM" id="MobiDB-lite"/>
    </source>
</evidence>
<evidence type="ECO:0000313" key="3">
    <source>
        <dbReference type="Proteomes" id="UP001159363"/>
    </source>
</evidence>